<dbReference type="PANTHER" id="PTHR43685">
    <property type="entry name" value="GLYCOSYLTRANSFERASE"/>
    <property type="match status" value="1"/>
</dbReference>
<name>A0A6M0ILV9_9BACT</name>
<accession>A0A6M0ILV9</accession>
<dbReference type="InterPro" id="IPR050834">
    <property type="entry name" value="Glycosyltransf_2"/>
</dbReference>
<dbReference type="PANTHER" id="PTHR43685:SF11">
    <property type="entry name" value="GLYCOSYLTRANSFERASE TAGX-RELATED"/>
    <property type="match status" value="1"/>
</dbReference>
<comment type="caution">
    <text evidence="2">The sequence shown here is derived from an EMBL/GenBank/DDBJ whole genome shotgun (WGS) entry which is preliminary data.</text>
</comment>
<dbReference type="SUPFAM" id="SSF53448">
    <property type="entry name" value="Nucleotide-diphospho-sugar transferases"/>
    <property type="match status" value="1"/>
</dbReference>
<dbReference type="AlphaFoldDB" id="A0A6M0ILV9"/>
<organism evidence="2 3">
    <name type="scientific">Spirosoma agri</name>
    <dbReference type="NCBI Taxonomy" id="1987381"/>
    <lineage>
        <taxon>Bacteria</taxon>
        <taxon>Pseudomonadati</taxon>
        <taxon>Bacteroidota</taxon>
        <taxon>Cytophagia</taxon>
        <taxon>Cytophagales</taxon>
        <taxon>Cytophagaceae</taxon>
        <taxon>Spirosoma</taxon>
    </lineage>
</organism>
<protein>
    <submittedName>
        <fullName evidence="2">Glycosyltransferase family 2 protein</fullName>
    </submittedName>
</protein>
<dbReference type="CDD" id="cd04196">
    <property type="entry name" value="GT_2_like_d"/>
    <property type="match status" value="1"/>
</dbReference>
<dbReference type="InterPro" id="IPR001173">
    <property type="entry name" value="Glyco_trans_2-like"/>
</dbReference>
<dbReference type="EMBL" id="JAAGNZ010000002">
    <property type="protein sequence ID" value="NEU68857.1"/>
    <property type="molecule type" value="Genomic_DNA"/>
</dbReference>
<feature type="domain" description="Glycosyltransferase 2-like" evidence="1">
    <location>
        <begin position="5"/>
        <end position="162"/>
    </location>
</feature>
<dbReference type="GO" id="GO:0016740">
    <property type="term" value="F:transferase activity"/>
    <property type="evidence" value="ECO:0007669"/>
    <property type="project" value="UniProtKB-KW"/>
</dbReference>
<proteinExistence type="predicted"/>
<dbReference type="Proteomes" id="UP000477386">
    <property type="component" value="Unassembled WGS sequence"/>
</dbReference>
<evidence type="ECO:0000313" key="2">
    <source>
        <dbReference type="EMBL" id="NEU68857.1"/>
    </source>
</evidence>
<evidence type="ECO:0000259" key="1">
    <source>
        <dbReference type="Pfam" id="PF00535"/>
    </source>
</evidence>
<reference evidence="2 3" key="1">
    <citation type="submission" date="2020-02" db="EMBL/GenBank/DDBJ databases">
        <title>Draft genome sequence of two Spirosoma agri KCTC 52727 and Spirosoma terrae KCTC 52035.</title>
        <authorList>
            <person name="Rojas J."/>
            <person name="Ambika Manirajan B."/>
            <person name="Ratering S."/>
            <person name="Suarez C."/>
            <person name="Schnell S."/>
        </authorList>
    </citation>
    <scope>NUCLEOTIDE SEQUENCE [LARGE SCALE GENOMIC DNA]</scope>
    <source>
        <strain evidence="2 3">KCTC 52727</strain>
    </source>
</reference>
<dbReference type="Pfam" id="PF00535">
    <property type="entry name" value="Glycos_transf_2"/>
    <property type="match status" value="1"/>
</dbReference>
<evidence type="ECO:0000313" key="3">
    <source>
        <dbReference type="Proteomes" id="UP000477386"/>
    </source>
</evidence>
<gene>
    <name evidence="2" type="ORF">GK091_18365</name>
</gene>
<dbReference type="InterPro" id="IPR029044">
    <property type="entry name" value="Nucleotide-diphossugar_trans"/>
</dbReference>
<keyword evidence="3" id="KW-1185">Reference proteome</keyword>
<dbReference type="Gene3D" id="3.90.550.10">
    <property type="entry name" value="Spore Coat Polysaccharide Biosynthesis Protein SpsA, Chain A"/>
    <property type="match status" value="1"/>
</dbReference>
<keyword evidence="2" id="KW-0808">Transferase</keyword>
<sequence length="234" mass="26984">MSFISICMATYNGSQFIEQQLISILQQLDEDDEIIISDDGSTDDTLEIIKQFSDQRIKIFINANIHGPTGNFENALEHCSGRYIFLADQDDIWLPDKVAVISNLLIDYDLVLTDCEVVNQMGHQIHSSFFEHRGSRKGFWTNLYKNSYIGCCMAFRRDILQYILPFPKQIHMHDWWIGLLVEAKGKTIFYKKPLIKYVRHGGNASPTGETGYSFAKQLLNRLFLFFNVAKRLLA</sequence>